<dbReference type="EMBL" id="SWKU01000025">
    <property type="protein sequence ID" value="KAF2996876.1"/>
    <property type="molecule type" value="Genomic_DNA"/>
</dbReference>
<evidence type="ECO:0000313" key="3">
    <source>
        <dbReference type="Proteomes" id="UP000801428"/>
    </source>
</evidence>
<dbReference type="AlphaFoldDB" id="A0A9P4T882"/>
<proteinExistence type="predicted"/>
<comment type="caution">
    <text evidence="2">The sequence shown here is derived from an EMBL/GenBank/DDBJ whole genome shotgun (WGS) entry which is preliminary data.</text>
</comment>
<dbReference type="Proteomes" id="UP000801428">
    <property type="component" value="Unassembled WGS sequence"/>
</dbReference>
<accession>A0A9P4T882</accession>
<dbReference type="Gene3D" id="1.20.58.340">
    <property type="entry name" value="Magnesium transport protein CorA, transmembrane region"/>
    <property type="match status" value="1"/>
</dbReference>
<keyword evidence="1" id="KW-0472">Membrane</keyword>
<evidence type="ECO:0000313" key="2">
    <source>
        <dbReference type="EMBL" id="KAF2996876.1"/>
    </source>
</evidence>
<keyword evidence="1" id="KW-1133">Transmembrane helix</keyword>
<gene>
    <name evidence="2" type="ORF">E8E13_004898</name>
</gene>
<dbReference type="OrthoDB" id="3231000at2759"/>
<organism evidence="2 3">
    <name type="scientific">Curvularia kusanoi</name>
    <name type="common">Cochliobolus kusanoi</name>
    <dbReference type="NCBI Taxonomy" id="90978"/>
    <lineage>
        <taxon>Eukaryota</taxon>
        <taxon>Fungi</taxon>
        <taxon>Dikarya</taxon>
        <taxon>Ascomycota</taxon>
        <taxon>Pezizomycotina</taxon>
        <taxon>Dothideomycetes</taxon>
        <taxon>Pleosporomycetidae</taxon>
        <taxon>Pleosporales</taxon>
        <taxon>Pleosporineae</taxon>
        <taxon>Pleosporaceae</taxon>
        <taxon>Curvularia</taxon>
    </lineage>
</organism>
<feature type="transmembrane region" description="Helical" evidence="1">
    <location>
        <begin position="134"/>
        <end position="151"/>
    </location>
</feature>
<name>A0A9P4T882_CURKU</name>
<keyword evidence="1" id="KW-0812">Transmembrane</keyword>
<feature type="transmembrane region" description="Helical" evidence="1">
    <location>
        <begin position="239"/>
        <end position="261"/>
    </location>
</feature>
<reference evidence="2" key="1">
    <citation type="submission" date="2019-04" db="EMBL/GenBank/DDBJ databases">
        <title>Sequencing of skin fungus with MAO and IRED activity.</title>
        <authorList>
            <person name="Marsaioli A.J."/>
            <person name="Bonatto J.M.C."/>
            <person name="Reis Junior O."/>
        </authorList>
    </citation>
    <scope>NUCLEOTIDE SEQUENCE</scope>
    <source>
        <strain evidence="2">30M1</strain>
    </source>
</reference>
<protein>
    <submittedName>
        <fullName evidence="2">Uncharacterized protein</fullName>
    </submittedName>
</protein>
<feature type="transmembrane region" description="Helical" evidence="1">
    <location>
        <begin position="163"/>
        <end position="185"/>
    </location>
</feature>
<feature type="transmembrane region" description="Helical" evidence="1">
    <location>
        <begin position="216"/>
        <end position="233"/>
    </location>
</feature>
<evidence type="ECO:0000256" key="1">
    <source>
        <dbReference type="SAM" id="Phobius"/>
    </source>
</evidence>
<keyword evidence="3" id="KW-1185">Reference proteome</keyword>
<sequence>MLERSILSLLVATVEQNIRYLDTVSSIMDRRGGPYLQELKDQDPYTMETLRNLSKSLGELARAVIWLAGRIRSRLETDHVGPSAITDFIGLEHFEEDVASNKRELMYLNQELVAKERTRLDRYSNDQSNSVKRLTILATYFLPLSISATILSMQTRFSDLGFLLYDFVGVTLLLGFVALTIYTLSKKIMAFQKSMQDGDNLISIRGKSVRLTRMKFAYPTSLLLTVSFLIGIFKDENVGLKVLGFEAAGAFGVLILVALLMD</sequence>